<sequence length="29" mass="3333">MSKVVETGVQGFWTVSERAEDYMVDKKVL</sequence>
<gene>
    <name evidence="1" type="ORF">PM001_LOCUS29176</name>
</gene>
<accession>A0AAV1VC57</accession>
<dbReference type="Proteomes" id="UP001162060">
    <property type="component" value="Unassembled WGS sequence"/>
</dbReference>
<dbReference type="AlphaFoldDB" id="A0AAV1VC57"/>
<reference evidence="1" key="1">
    <citation type="submission" date="2024-01" db="EMBL/GenBank/DDBJ databases">
        <authorList>
            <person name="Webb A."/>
        </authorList>
    </citation>
    <scope>NUCLEOTIDE SEQUENCE</scope>
    <source>
        <strain evidence="1">Pm1</strain>
    </source>
</reference>
<comment type="caution">
    <text evidence="1">The sequence shown here is derived from an EMBL/GenBank/DDBJ whole genome shotgun (WGS) entry which is preliminary data.</text>
</comment>
<evidence type="ECO:0000313" key="2">
    <source>
        <dbReference type="Proteomes" id="UP001162060"/>
    </source>
</evidence>
<protein>
    <submittedName>
        <fullName evidence="1">Uncharacterized protein</fullName>
    </submittedName>
</protein>
<proteinExistence type="predicted"/>
<name>A0AAV1VC57_9STRA</name>
<organism evidence="1 2">
    <name type="scientific">Peronospora matthiolae</name>
    <dbReference type="NCBI Taxonomy" id="2874970"/>
    <lineage>
        <taxon>Eukaryota</taxon>
        <taxon>Sar</taxon>
        <taxon>Stramenopiles</taxon>
        <taxon>Oomycota</taxon>
        <taxon>Peronosporomycetes</taxon>
        <taxon>Peronosporales</taxon>
        <taxon>Peronosporaceae</taxon>
        <taxon>Peronospora</taxon>
    </lineage>
</organism>
<evidence type="ECO:0000313" key="1">
    <source>
        <dbReference type="EMBL" id="CAK7944026.1"/>
    </source>
</evidence>
<dbReference type="EMBL" id="CAKLBY020000306">
    <property type="protein sequence ID" value="CAK7944026.1"/>
    <property type="molecule type" value="Genomic_DNA"/>
</dbReference>